<evidence type="ECO:0000313" key="3">
    <source>
        <dbReference type="Proteomes" id="UP000265619"/>
    </source>
</evidence>
<keyword evidence="1" id="KW-1133">Transmembrane helix</keyword>
<keyword evidence="1" id="KW-0812">Transmembrane</keyword>
<dbReference type="EMBL" id="QXMN01000016">
    <property type="protein sequence ID" value="RIX79313.1"/>
    <property type="molecule type" value="Genomic_DNA"/>
</dbReference>
<dbReference type="AlphaFoldDB" id="A0A9X8D4F9"/>
<dbReference type="PANTHER" id="PTHR34219">
    <property type="entry name" value="IRON-REGULATED INNER MEMBRANE PROTEIN-RELATED"/>
    <property type="match status" value="1"/>
</dbReference>
<organism evidence="2 3">
    <name type="scientific">Acidovorax cavernicola</name>
    <dbReference type="NCBI Taxonomy" id="1675792"/>
    <lineage>
        <taxon>Bacteria</taxon>
        <taxon>Pseudomonadati</taxon>
        <taxon>Pseudomonadota</taxon>
        <taxon>Betaproteobacteria</taxon>
        <taxon>Burkholderiales</taxon>
        <taxon>Comamonadaceae</taxon>
        <taxon>Acidovorax</taxon>
    </lineage>
</organism>
<feature type="transmembrane region" description="Helical" evidence="1">
    <location>
        <begin position="455"/>
        <end position="476"/>
    </location>
</feature>
<name>A0A9X8D4F9_9BURK</name>
<feature type="transmembrane region" description="Helical" evidence="1">
    <location>
        <begin position="350"/>
        <end position="370"/>
    </location>
</feature>
<protein>
    <submittedName>
        <fullName evidence="2">PepSY domain-containing protein</fullName>
    </submittedName>
</protein>
<comment type="caution">
    <text evidence="2">The sequence shown here is derived from an EMBL/GenBank/DDBJ whole genome shotgun (WGS) entry which is preliminary data.</text>
</comment>
<dbReference type="RefSeq" id="WP_119554215.1">
    <property type="nucleotide sequence ID" value="NZ_QXMN01000016.1"/>
</dbReference>
<reference evidence="2 3" key="1">
    <citation type="submission" date="2018-09" db="EMBL/GenBank/DDBJ databases">
        <title>Acidovorax cavernicola nov. sp. isolated from Gruta de las Maravillas (Aracena, Spain).</title>
        <authorList>
            <person name="Jurado V."/>
            <person name="Gutierrez-Patricio S."/>
            <person name="Gonzalez-Pimentel J.L."/>
            <person name="Miller A.Z."/>
            <person name="Laiz L."/>
            <person name="Saiz-Jimenez C."/>
        </authorList>
    </citation>
    <scope>NUCLEOTIDE SEQUENCE [LARGE SCALE GENOMIC DNA]</scope>
    <source>
        <strain evidence="2 3">1011MAR4D40.2</strain>
    </source>
</reference>
<evidence type="ECO:0000313" key="2">
    <source>
        <dbReference type="EMBL" id="RIX79313.1"/>
    </source>
</evidence>
<proteinExistence type="predicted"/>
<accession>A0A9X8D4F9</accession>
<feature type="transmembrane region" description="Helical" evidence="1">
    <location>
        <begin position="191"/>
        <end position="213"/>
    </location>
</feature>
<feature type="transmembrane region" description="Helical" evidence="1">
    <location>
        <begin position="12"/>
        <end position="36"/>
    </location>
</feature>
<keyword evidence="1" id="KW-0472">Membrane</keyword>
<feature type="transmembrane region" description="Helical" evidence="1">
    <location>
        <begin position="145"/>
        <end position="170"/>
    </location>
</feature>
<keyword evidence="3" id="KW-1185">Reference proteome</keyword>
<feature type="transmembrane region" description="Helical" evidence="1">
    <location>
        <begin position="430"/>
        <end position="448"/>
    </location>
</feature>
<dbReference type="Proteomes" id="UP000265619">
    <property type="component" value="Unassembled WGS sequence"/>
</dbReference>
<evidence type="ECO:0000256" key="1">
    <source>
        <dbReference type="SAM" id="Phobius"/>
    </source>
</evidence>
<dbReference type="InterPro" id="IPR005625">
    <property type="entry name" value="PepSY-ass_TM"/>
</dbReference>
<gene>
    <name evidence="2" type="ORF">D3H34_14510</name>
</gene>
<feature type="transmembrane region" description="Helical" evidence="1">
    <location>
        <begin position="394"/>
        <end position="415"/>
    </location>
</feature>
<feature type="transmembrane region" description="Helical" evidence="1">
    <location>
        <begin position="488"/>
        <end position="505"/>
    </location>
</feature>
<dbReference type="OrthoDB" id="9776609at2"/>
<dbReference type="Pfam" id="PF03929">
    <property type="entry name" value="PepSY_TM"/>
    <property type="match status" value="1"/>
</dbReference>
<sequence>MRADTLRTYKTLHTWTGIVAGLALFIAFYAGALTMFKAPLARWATPPVAHAGGASSSPAQADALIAQLLAARPDARADFTLHLDDAAGGPRIVWKPRGQATEWKATLAGDGTLQVGAADPSGLGAFIDVIHRTAGLPVDLETGTLVMALVSALYALAIVSGVVVLLPTLVKDFFALRIGRNLKRMWLDAHNVVGIVSLPFHLVMALSAMVFGLHDLVYDAQKAVVYGEPRFERIWKESGPFAAVRPDPASAALLPLQALDARVREQVPGFAPHTLRFRGAGTAGAAAWITGDMPCCMTRTAQGSPVLVSAVDGRLLHTEYLAGQQSGWMASVSAFFALHFGTYGGETVRWGYFFLGLAGAFLFYSGNLLWIESRRKAARGGNGPVVQRRATERMAAGTVGVALGCVAGLSATVAAEKWWPGAGEGAWREGLYAVVFLASVGWAFARGAGRGAVELLWFSVAATLAIPASGLLGWAWPASGLWLRMDALGVEAVALAGAVAFACMARRTARRVMQGPADSVWARAR</sequence>
<dbReference type="PANTHER" id="PTHR34219:SF9">
    <property type="entry name" value="IRON-REGULATED INNER MEMBRANE PROTEIN"/>
    <property type="match status" value="1"/>
</dbReference>